<protein>
    <submittedName>
        <fullName evidence="1">Uncharacterized protein</fullName>
    </submittedName>
</protein>
<reference evidence="1" key="2">
    <citation type="submission" date="2019-01" db="UniProtKB">
        <authorList>
            <consortium name="EnsemblPlants"/>
        </authorList>
    </citation>
    <scope>IDENTIFICATION</scope>
    <source>
        <strain evidence="1">cv. Heinz 1706</strain>
    </source>
</reference>
<evidence type="ECO:0000313" key="1">
    <source>
        <dbReference type="EnsemblPlants" id="Solyc03g122060.2.1.1"/>
    </source>
</evidence>
<accession>A0A3Q7GLR6</accession>
<dbReference type="AlphaFoldDB" id="A0A3Q7GLR6"/>
<dbReference type="AntiFam" id="ANF00062">
    <property type="entry name" value="Shadow ORF (opposite ABC transporter protein)"/>
</dbReference>
<keyword evidence="2" id="KW-1185">Reference proteome</keyword>
<dbReference type="PaxDb" id="4081-Solyc03g122060.1.1"/>
<reference evidence="1" key="1">
    <citation type="journal article" date="2012" name="Nature">
        <title>The tomato genome sequence provides insights into fleshy fruit evolution.</title>
        <authorList>
            <consortium name="Tomato Genome Consortium"/>
        </authorList>
    </citation>
    <scope>NUCLEOTIDE SEQUENCE [LARGE SCALE GENOMIC DNA]</scope>
    <source>
        <strain evidence="1">cv. Heinz 1706</strain>
    </source>
</reference>
<dbReference type="InParanoid" id="A0A3Q7GLR6"/>
<name>A0A3Q7GLR6_SOLLC</name>
<dbReference type="EnsemblPlants" id="Solyc03g122060.2.1">
    <property type="protein sequence ID" value="Solyc03g122060.2.1.1"/>
    <property type="gene ID" value="Solyc03g122060.2"/>
</dbReference>
<proteinExistence type="predicted"/>
<dbReference type="Proteomes" id="UP000004994">
    <property type="component" value="Chromosome 3"/>
</dbReference>
<dbReference type="Gramene" id="Solyc03g122060.2.1">
    <property type="protein sequence ID" value="Solyc03g122060.2.1.1"/>
    <property type="gene ID" value="Solyc03g122060.2"/>
</dbReference>
<organism evidence="1">
    <name type="scientific">Solanum lycopersicum</name>
    <name type="common">Tomato</name>
    <name type="synonym">Lycopersicon esculentum</name>
    <dbReference type="NCBI Taxonomy" id="4081"/>
    <lineage>
        <taxon>Eukaryota</taxon>
        <taxon>Viridiplantae</taxon>
        <taxon>Streptophyta</taxon>
        <taxon>Embryophyta</taxon>
        <taxon>Tracheophyta</taxon>
        <taxon>Spermatophyta</taxon>
        <taxon>Magnoliopsida</taxon>
        <taxon>eudicotyledons</taxon>
        <taxon>Gunneridae</taxon>
        <taxon>Pentapetalae</taxon>
        <taxon>asterids</taxon>
        <taxon>lamiids</taxon>
        <taxon>Solanales</taxon>
        <taxon>Solanaceae</taxon>
        <taxon>Solanoideae</taxon>
        <taxon>Solaneae</taxon>
        <taxon>Solanum</taxon>
        <taxon>Solanum subgen. Lycopersicon</taxon>
    </lineage>
</organism>
<evidence type="ECO:0000313" key="2">
    <source>
        <dbReference type="Proteomes" id="UP000004994"/>
    </source>
</evidence>
<sequence length="52" mass="5645">MARCTMASDSASKALVGSSKRRIFGSLIIARARAIRCFCPPESWVPRSPTCT</sequence>